<evidence type="ECO:0000313" key="3">
    <source>
        <dbReference type="Proteomes" id="UP000824073"/>
    </source>
</evidence>
<evidence type="ECO:0000256" key="1">
    <source>
        <dbReference type="SAM" id="Phobius"/>
    </source>
</evidence>
<keyword evidence="1" id="KW-1133">Transmembrane helix</keyword>
<comment type="caution">
    <text evidence="2">The sequence shown here is derived from an EMBL/GenBank/DDBJ whole genome shotgun (WGS) entry which is preliminary data.</text>
</comment>
<reference evidence="2" key="1">
    <citation type="submission" date="2020-10" db="EMBL/GenBank/DDBJ databases">
        <authorList>
            <person name="Gilroy R."/>
        </authorList>
    </citation>
    <scope>NUCLEOTIDE SEQUENCE</scope>
    <source>
        <strain evidence="2">CHK191-8634</strain>
    </source>
</reference>
<dbReference type="Proteomes" id="UP000824073">
    <property type="component" value="Unassembled WGS sequence"/>
</dbReference>
<dbReference type="EMBL" id="DVMR01000055">
    <property type="protein sequence ID" value="HIU44039.1"/>
    <property type="molecule type" value="Genomic_DNA"/>
</dbReference>
<reference evidence="2" key="2">
    <citation type="journal article" date="2021" name="PeerJ">
        <title>Extensive microbial diversity within the chicken gut microbiome revealed by metagenomics and culture.</title>
        <authorList>
            <person name="Gilroy R."/>
            <person name="Ravi A."/>
            <person name="Getino M."/>
            <person name="Pursley I."/>
            <person name="Horton D.L."/>
            <person name="Alikhan N.F."/>
            <person name="Baker D."/>
            <person name="Gharbi K."/>
            <person name="Hall N."/>
            <person name="Watson M."/>
            <person name="Adriaenssens E.M."/>
            <person name="Foster-Nyarko E."/>
            <person name="Jarju S."/>
            <person name="Secka A."/>
            <person name="Antonio M."/>
            <person name="Oren A."/>
            <person name="Chaudhuri R.R."/>
            <person name="La Ragione R."/>
            <person name="Hildebrand F."/>
            <person name="Pallen M.J."/>
        </authorList>
    </citation>
    <scope>NUCLEOTIDE SEQUENCE</scope>
    <source>
        <strain evidence="2">CHK191-8634</strain>
    </source>
</reference>
<proteinExistence type="predicted"/>
<keyword evidence="1" id="KW-0812">Transmembrane</keyword>
<keyword evidence="1" id="KW-0472">Membrane</keyword>
<evidence type="ECO:0000313" key="2">
    <source>
        <dbReference type="EMBL" id="HIU44039.1"/>
    </source>
</evidence>
<feature type="transmembrane region" description="Helical" evidence="1">
    <location>
        <begin position="83"/>
        <end position="103"/>
    </location>
</feature>
<sequence>MLTSFALSLGLTLVFELTFALLWGLRRRDLLLCALVNVLTNPVVVLLYLLFPHPVATAVWECTAAAVEGWYYRRYGQNIRTPWLFSVLCNGISFSLGLVINHFL</sequence>
<feature type="transmembrane region" description="Helical" evidence="1">
    <location>
        <begin position="30"/>
        <end position="51"/>
    </location>
</feature>
<protein>
    <submittedName>
        <fullName evidence="2">Uncharacterized protein</fullName>
    </submittedName>
</protein>
<gene>
    <name evidence="2" type="ORF">IAB67_07055</name>
</gene>
<dbReference type="AlphaFoldDB" id="A0A9D1IXP3"/>
<accession>A0A9D1IXP3</accession>
<name>A0A9D1IXP3_9CLOT</name>
<organism evidence="2 3">
    <name type="scientific">Candidatus Ventrousia excrementavium</name>
    <dbReference type="NCBI Taxonomy" id="2840961"/>
    <lineage>
        <taxon>Bacteria</taxon>
        <taxon>Bacillati</taxon>
        <taxon>Bacillota</taxon>
        <taxon>Clostridia</taxon>
        <taxon>Eubacteriales</taxon>
        <taxon>Clostridiaceae</taxon>
        <taxon>Clostridiaceae incertae sedis</taxon>
        <taxon>Candidatus Ventrousia</taxon>
    </lineage>
</organism>
<feature type="transmembrane region" description="Helical" evidence="1">
    <location>
        <begin position="6"/>
        <end position="23"/>
    </location>
</feature>